<comment type="caution">
    <text evidence="2">The sequence shown here is derived from an EMBL/GenBank/DDBJ whole genome shotgun (WGS) entry which is preliminary data.</text>
</comment>
<name>A0ABQ2ENF4_9DEIO</name>
<accession>A0ABQ2ENF4</accession>
<dbReference type="SUPFAM" id="SSF55073">
    <property type="entry name" value="Nucleotide cyclase"/>
    <property type="match status" value="1"/>
</dbReference>
<dbReference type="InterPro" id="IPR000160">
    <property type="entry name" value="GGDEF_dom"/>
</dbReference>
<dbReference type="InterPro" id="IPR043128">
    <property type="entry name" value="Rev_trsase/Diguanyl_cyclase"/>
</dbReference>
<reference evidence="3" key="1">
    <citation type="journal article" date="2019" name="Int. J. Syst. Evol. Microbiol.">
        <title>The Global Catalogue of Microorganisms (GCM) 10K type strain sequencing project: providing services to taxonomists for standard genome sequencing and annotation.</title>
        <authorList>
            <consortium name="The Broad Institute Genomics Platform"/>
            <consortium name="The Broad Institute Genome Sequencing Center for Infectious Disease"/>
            <person name="Wu L."/>
            <person name="Ma J."/>
        </authorList>
    </citation>
    <scope>NUCLEOTIDE SEQUENCE [LARGE SCALE GENOMIC DNA]</scope>
    <source>
        <strain evidence="3">JCM 30331</strain>
    </source>
</reference>
<protein>
    <recommendedName>
        <fullName evidence="1">GGDEF domain-containing protein</fullName>
    </recommendedName>
</protein>
<sequence>MLTGLASRRSFTESLEGAVANAQRHGTPLALLLADVTRFKAINDTLGHAAGNQALVEVGSTLRECLRAGDHVFRWGGDEFALLLPHT</sequence>
<keyword evidence="3" id="KW-1185">Reference proteome</keyword>
<feature type="domain" description="GGDEF" evidence="1">
    <location>
        <begin position="27"/>
        <end position="87"/>
    </location>
</feature>
<dbReference type="EMBL" id="BMPP01000003">
    <property type="protein sequence ID" value="GGK18629.1"/>
    <property type="molecule type" value="Genomic_DNA"/>
</dbReference>
<dbReference type="SMART" id="SM00267">
    <property type="entry name" value="GGDEF"/>
    <property type="match status" value="1"/>
</dbReference>
<dbReference type="NCBIfam" id="TIGR00254">
    <property type="entry name" value="GGDEF"/>
    <property type="match status" value="1"/>
</dbReference>
<proteinExistence type="predicted"/>
<evidence type="ECO:0000313" key="3">
    <source>
        <dbReference type="Proteomes" id="UP000647587"/>
    </source>
</evidence>
<dbReference type="Pfam" id="PF00990">
    <property type="entry name" value="GGDEF"/>
    <property type="match status" value="1"/>
</dbReference>
<dbReference type="RefSeq" id="WP_189005144.1">
    <property type="nucleotide sequence ID" value="NZ_BMPP01000003.1"/>
</dbReference>
<evidence type="ECO:0000259" key="1">
    <source>
        <dbReference type="PROSITE" id="PS50887"/>
    </source>
</evidence>
<evidence type="ECO:0000313" key="2">
    <source>
        <dbReference type="EMBL" id="GGK18629.1"/>
    </source>
</evidence>
<dbReference type="InterPro" id="IPR029787">
    <property type="entry name" value="Nucleotide_cyclase"/>
</dbReference>
<dbReference type="PROSITE" id="PS50887">
    <property type="entry name" value="GGDEF"/>
    <property type="match status" value="1"/>
</dbReference>
<dbReference type="CDD" id="cd01949">
    <property type="entry name" value="GGDEF"/>
    <property type="match status" value="1"/>
</dbReference>
<dbReference type="InterPro" id="IPR052163">
    <property type="entry name" value="DGC-Regulatory_Protein"/>
</dbReference>
<dbReference type="Proteomes" id="UP000647587">
    <property type="component" value="Unassembled WGS sequence"/>
</dbReference>
<dbReference type="Gene3D" id="3.30.70.270">
    <property type="match status" value="1"/>
</dbReference>
<dbReference type="PANTHER" id="PTHR46663">
    <property type="entry name" value="DIGUANYLATE CYCLASE DGCT-RELATED"/>
    <property type="match status" value="1"/>
</dbReference>
<gene>
    <name evidence="2" type="ORF">GCM10008955_10060</name>
</gene>
<dbReference type="PANTHER" id="PTHR46663:SF4">
    <property type="entry name" value="DIGUANYLATE CYCLASE DGCT-RELATED"/>
    <property type="match status" value="1"/>
</dbReference>
<organism evidence="2 3">
    <name type="scientific">Deinococcus malanensis</name>
    <dbReference type="NCBI Taxonomy" id="1706855"/>
    <lineage>
        <taxon>Bacteria</taxon>
        <taxon>Thermotogati</taxon>
        <taxon>Deinococcota</taxon>
        <taxon>Deinococci</taxon>
        <taxon>Deinococcales</taxon>
        <taxon>Deinococcaceae</taxon>
        <taxon>Deinococcus</taxon>
    </lineage>
</organism>